<evidence type="ECO:0000313" key="5">
    <source>
        <dbReference type="Proteomes" id="UP000008810"/>
    </source>
</evidence>
<evidence type="ECO:0000256" key="2">
    <source>
        <dbReference type="SAM" id="SignalP"/>
    </source>
</evidence>
<feature type="region of interest" description="Disordered" evidence="1">
    <location>
        <begin position="63"/>
        <end position="186"/>
    </location>
</feature>
<feature type="signal peptide" evidence="2">
    <location>
        <begin position="1"/>
        <end position="28"/>
    </location>
</feature>
<feature type="chain" id="PRO_5036043431" description="No apical meristem-associated C-terminal domain-containing protein" evidence="2">
    <location>
        <begin position="29"/>
        <end position="397"/>
    </location>
</feature>
<accession>A0A2K2DSK5</accession>
<sequence length="397" mass="43008">MALSLALAPALPALTKIFLLAGVQDTTCVTWRDACPKTNRVLPPLPCTPSSFLLSRLRHFLPPPALDGTAPTSPPPPASTGPSSAAAPAPTSTAAWSAHWQRRAPPWHVELPAATPTPAKPRSQLSNKSKRDATPAADPPGKKRKAGVGRGTHLTVTDDDSSPQFMPPPVLPTAPPPPALPASEELPRAPVTPTATFNVFDVMSGSLDDDEFMANMNIGSYDYMSQSQDYDTQVGDTQLDGGLDDEGFIDEMPKGRRANYTTAEDLLLVKAWQKVGMDAAVGTDQPKALYWVRIKGYFDEHNQSGNERTTTFLRHCWSTVFLNCQKWSGCLSYVQKLNPSGTNDCDRHNIAIKAFKGKPKKSKKGKLIQGKAFTLSHCWQSLSTMRSGGIVICMKCQ</sequence>
<dbReference type="PANTHER" id="PTHR45125:SF3">
    <property type="entry name" value="NO-APICAL-MERISTEM-ASSOCIATED CARBOXY-TERMINAL DOMAIN PROTEIN"/>
    <property type="match status" value="1"/>
</dbReference>
<reference evidence="4" key="3">
    <citation type="submission" date="2018-08" db="UniProtKB">
        <authorList>
            <consortium name="EnsemblPlants"/>
        </authorList>
    </citation>
    <scope>IDENTIFICATION</scope>
    <source>
        <strain evidence="4">cv. Bd21</strain>
    </source>
</reference>
<feature type="compositionally biased region" description="Pro residues" evidence="1">
    <location>
        <begin position="165"/>
        <end position="180"/>
    </location>
</feature>
<dbReference type="Gramene" id="PNT77250">
    <property type="protein sequence ID" value="PNT77250"/>
    <property type="gene ID" value="BRADI_1g59975v3"/>
</dbReference>
<gene>
    <name evidence="3" type="ORF">BRADI_1g59975v3</name>
</gene>
<proteinExistence type="predicted"/>
<dbReference type="EnsemblPlants" id="PNT77250">
    <property type="protein sequence ID" value="PNT77250"/>
    <property type="gene ID" value="BRADI_1g59975v3"/>
</dbReference>
<evidence type="ECO:0000313" key="3">
    <source>
        <dbReference type="EMBL" id="PNT77250.1"/>
    </source>
</evidence>
<dbReference type="STRING" id="15368.A0A2K2DSK5"/>
<reference evidence="3" key="2">
    <citation type="submission" date="2017-06" db="EMBL/GenBank/DDBJ databases">
        <title>WGS assembly of Brachypodium distachyon.</title>
        <authorList>
            <consortium name="The International Brachypodium Initiative"/>
            <person name="Lucas S."/>
            <person name="Harmon-Smith M."/>
            <person name="Lail K."/>
            <person name="Tice H."/>
            <person name="Grimwood J."/>
            <person name="Bruce D."/>
            <person name="Barry K."/>
            <person name="Shu S."/>
            <person name="Lindquist E."/>
            <person name="Wang M."/>
            <person name="Pitluck S."/>
            <person name="Vogel J.P."/>
            <person name="Garvin D.F."/>
            <person name="Mockler T.C."/>
            <person name="Schmutz J."/>
            <person name="Rokhsar D."/>
            <person name="Bevan M.W."/>
        </authorList>
    </citation>
    <scope>NUCLEOTIDE SEQUENCE</scope>
    <source>
        <strain evidence="3">Bd21</strain>
    </source>
</reference>
<name>A0A2K2DSK5_BRADI</name>
<dbReference type="EMBL" id="CM000880">
    <property type="protein sequence ID" value="PNT77250.1"/>
    <property type="molecule type" value="Genomic_DNA"/>
</dbReference>
<protein>
    <recommendedName>
        <fullName evidence="6">No apical meristem-associated C-terminal domain-containing protein</fullName>
    </recommendedName>
</protein>
<organism evidence="3">
    <name type="scientific">Brachypodium distachyon</name>
    <name type="common">Purple false brome</name>
    <name type="synonym">Trachynia distachya</name>
    <dbReference type="NCBI Taxonomy" id="15368"/>
    <lineage>
        <taxon>Eukaryota</taxon>
        <taxon>Viridiplantae</taxon>
        <taxon>Streptophyta</taxon>
        <taxon>Embryophyta</taxon>
        <taxon>Tracheophyta</taxon>
        <taxon>Spermatophyta</taxon>
        <taxon>Magnoliopsida</taxon>
        <taxon>Liliopsida</taxon>
        <taxon>Poales</taxon>
        <taxon>Poaceae</taxon>
        <taxon>BOP clade</taxon>
        <taxon>Pooideae</taxon>
        <taxon>Stipodae</taxon>
        <taxon>Brachypodieae</taxon>
        <taxon>Brachypodium</taxon>
    </lineage>
</organism>
<dbReference type="OrthoDB" id="682568at2759"/>
<dbReference type="AlphaFoldDB" id="A0A2K2DSK5"/>
<evidence type="ECO:0008006" key="6">
    <source>
        <dbReference type="Google" id="ProtNLM"/>
    </source>
</evidence>
<dbReference type="Proteomes" id="UP000008810">
    <property type="component" value="Chromosome 1"/>
</dbReference>
<feature type="compositionally biased region" description="Low complexity" evidence="1">
    <location>
        <begin position="80"/>
        <end position="95"/>
    </location>
</feature>
<dbReference type="InParanoid" id="A0A2K2DSK5"/>
<keyword evidence="2" id="KW-0732">Signal</keyword>
<reference evidence="3 4" key="1">
    <citation type="journal article" date="2010" name="Nature">
        <title>Genome sequencing and analysis of the model grass Brachypodium distachyon.</title>
        <authorList>
            <consortium name="International Brachypodium Initiative"/>
        </authorList>
    </citation>
    <scope>NUCLEOTIDE SEQUENCE [LARGE SCALE GENOMIC DNA]</scope>
    <source>
        <strain evidence="3 4">Bd21</strain>
    </source>
</reference>
<dbReference type="PANTHER" id="PTHR45125">
    <property type="entry name" value="F21J9.4-RELATED"/>
    <property type="match status" value="1"/>
</dbReference>
<keyword evidence="5" id="KW-1185">Reference proteome</keyword>
<evidence type="ECO:0000313" key="4">
    <source>
        <dbReference type="EnsemblPlants" id="PNT77250"/>
    </source>
</evidence>
<evidence type="ECO:0000256" key="1">
    <source>
        <dbReference type="SAM" id="MobiDB-lite"/>
    </source>
</evidence>